<dbReference type="GO" id="GO:0016020">
    <property type="term" value="C:membrane"/>
    <property type="evidence" value="ECO:0007669"/>
    <property type="project" value="UniProtKB-SubCell"/>
</dbReference>
<comment type="similarity">
    <text evidence="2 8">Belongs to the MLO family.</text>
</comment>
<protein>
    <recommendedName>
        <fullName evidence="8">MLO-like protein</fullName>
    </recommendedName>
</protein>
<sequence>MAGGSAGRSLEQTPTWAVAVVCFVLVSVSIIIEFIIHLIAKWLTKKRKRALYEALEKMKSELVLLGFISLLLTVGQSPISSICISKKAGATWHPCNKKEAAKLNRSENTDYENRRRLLSLSGSAGESFRRVLAAGATTDKCAAMGKVPFVSSDGIHQLHIFIFVLAVCHILYCILTLALGTAKMKSWKRWEKETRTAEYQFSHDPERFRFARETSFGRRHLSFWTKTPVLIWIVCFFRQFVRSVPKVDYLTLRHGFIMAHLAPQSHTKFDFQKYINRSLEEDFKVVVGISPPIWFFAVVFLLFNTHGWYSYPWLPFIPLIIIVLVGTKLQVIITKMGHRIQERGEVVKGVPVVQLGDDLFWLNRPRLVLYLINFVLFQNAFQLAFFAWSWYEFGIKSCFHEHVEDIVIRISMGVLIQILCSYVTLPLYALVTQMGSSMKPTIFNERVATALRNWHHTAKKNIKQNNNGSVSGTPLSSRPTTPSHHASPVHLLRHYRGEMDSLYTSPRRSNVGVEHWETESPSPSHHAVEGSSSHRRQKQLELASAAGYVENDHGMETSLNHDQVAATEPPPPPTTHHEIDIVRKEFSFDRRTGI</sequence>
<dbReference type="Proteomes" id="UP000326939">
    <property type="component" value="Chromosome 9"/>
</dbReference>
<organism evidence="11 12">
    <name type="scientific">Salix brachista</name>
    <dbReference type="NCBI Taxonomy" id="2182728"/>
    <lineage>
        <taxon>Eukaryota</taxon>
        <taxon>Viridiplantae</taxon>
        <taxon>Streptophyta</taxon>
        <taxon>Embryophyta</taxon>
        <taxon>Tracheophyta</taxon>
        <taxon>Spermatophyta</taxon>
        <taxon>Magnoliopsida</taxon>
        <taxon>eudicotyledons</taxon>
        <taxon>Gunneridae</taxon>
        <taxon>Pentapetalae</taxon>
        <taxon>rosids</taxon>
        <taxon>fabids</taxon>
        <taxon>Malpighiales</taxon>
        <taxon>Salicaceae</taxon>
        <taxon>Saliceae</taxon>
        <taxon>Salix</taxon>
    </lineage>
</organism>
<dbReference type="GO" id="GO:0006952">
    <property type="term" value="P:defense response"/>
    <property type="evidence" value="ECO:0007669"/>
    <property type="project" value="UniProtKB-KW"/>
</dbReference>
<gene>
    <name evidence="8" type="primary">MLO</name>
    <name evidence="11" type="ORF">DKX38_013665</name>
</gene>
<evidence type="ECO:0000256" key="8">
    <source>
        <dbReference type="RuleBase" id="RU280816"/>
    </source>
</evidence>
<comment type="domain">
    <text evidence="8">The C-terminus contains a calmodulin-binding domain, which binds calmodulin in a calcium-dependent fashion.</text>
</comment>
<evidence type="ECO:0000256" key="4">
    <source>
        <dbReference type="ARBA" id="ARBA00022821"/>
    </source>
</evidence>
<evidence type="ECO:0000313" key="11">
    <source>
        <dbReference type="EMBL" id="KAB5540691.1"/>
    </source>
</evidence>
<dbReference type="Pfam" id="PF03094">
    <property type="entry name" value="Mlo"/>
    <property type="match status" value="1"/>
</dbReference>
<evidence type="ECO:0000313" key="12">
    <source>
        <dbReference type="Proteomes" id="UP000326939"/>
    </source>
</evidence>
<keyword evidence="6 8" id="KW-0472">Membrane</keyword>
<dbReference type="PANTHER" id="PTHR31942:SF34">
    <property type="entry name" value="MLO-LIKE PROTEIN"/>
    <property type="match status" value="1"/>
</dbReference>
<feature type="transmembrane region" description="Helical" evidence="10">
    <location>
        <begin position="158"/>
        <end position="182"/>
    </location>
</feature>
<keyword evidence="4 8" id="KW-0611">Plant defense</keyword>
<evidence type="ECO:0000256" key="7">
    <source>
        <dbReference type="ARBA" id="ARBA00023265"/>
    </source>
</evidence>
<evidence type="ECO:0000256" key="6">
    <source>
        <dbReference type="ARBA" id="ARBA00023136"/>
    </source>
</evidence>
<comment type="function">
    <text evidence="8">May be involved in modulation of pathogen defense and leaf cell death.</text>
</comment>
<keyword evidence="7 8" id="KW-0568">Pathogenesis-related protein</keyword>
<name>A0A5N5LF03_9ROSI</name>
<keyword evidence="12" id="KW-1185">Reference proteome</keyword>
<comment type="caution">
    <text evidence="11">The sequence shown here is derived from an EMBL/GenBank/DDBJ whole genome shotgun (WGS) entry which is preliminary data.</text>
</comment>
<evidence type="ECO:0000256" key="10">
    <source>
        <dbReference type="SAM" id="Phobius"/>
    </source>
</evidence>
<comment type="subcellular location">
    <subcellularLocation>
        <location evidence="1 8">Membrane</location>
        <topology evidence="1 8">Multi-pass membrane protein</topology>
    </subcellularLocation>
</comment>
<reference evidence="12" key="1">
    <citation type="journal article" date="2019" name="Gigascience">
        <title>De novo genome assembly of the endangered Acer yangbiense, a plant species with extremely small populations endemic to Yunnan Province, China.</title>
        <authorList>
            <person name="Yang J."/>
            <person name="Wariss H.M."/>
            <person name="Tao L."/>
            <person name="Zhang R."/>
            <person name="Yun Q."/>
            <person name="Hollingsworth P."/>
            <person name="Dao Z."/>
            <person name="Luo G."/>
            <person name="Guo H."/>
            <person name="Ma Y."/>
            <person name="Sun W."/>
        </authorList>
    </citation>
    <scope>NUCLEOTIDE SEQUENCE [LARGE SCALE GENOMIC DNA]</scope>
    <source>
        <strain evidence="12">cv. br00</strain>
    </source>
</reference>
<dbReference type="EMBL" id="VDCV01000009">
    <property type="protein sequence ID" value="KAB5540691.1"/>
    <property type="molecule type" value="Genomic_DNA"/>
</dbReference>
<feature type="region of interest" description="Disordered" evidence="9">
    <location>
        <begin position="512"/>
        <end position="537"/>
    </location>
</feature>
<feature type="transmembrane region" description="Helical" evidence="10">
    <location>
        <begin position="367"/>
        <end position="391"/>
    </location>
</feature>
<evidence type="ECO:0000256" key="5">
    <source>
        <dbReference type="ARBA" id="ARBA00022989"/>
    </source>
</evidence>
<dbReference type="GO" id="GO:0005516">
    <property type="term" value="F:calmodulin binding"/>
    <property type="evidence" value="ECO:0007669"/>
    <property type="project" value="UniProtKB-KW"/>
</dbReference>
<feature type="transmembrane region" description="Helical" evidence="10">
    <location>
        <begin position="16"/>
        <end position="40"/>
    </location>
</feature>
<keyword evidence="5 8" id="KW-1133">Transmembrane helix</keyword>
<dbReference type="PANTHER" id="PTHR31942">
    <property type="entry name" value="MLO-LIKE PROTEIN 1"/>
    <property type="match status" value="1"/>
</dbReference>
<proteinExistence type="inferred from homology"/>
<accession>A0A5N5LF03</accession>
<dbReference type="InterPro" id="IPR004326">
    <property type="entry name" value="Mlo"/>
</dbReference>
<feature type="transmembrane region" description="Helical" evidence="10">
    <location>
        <begin position="406"/>
        <end position="431"/>
    </location>
</feature>
<evidence type="ECO:0000256" key="2">
    <source>
        <dbReference type="ARBA" id="ARBA00006574"/>
    </source>
</evidence>
<feature type="region of interest" description="Disordered" evidence="9">
    <location>
        <begin position="461"/>
        <end position="488"/>
    </location>
</feature>
<evidence type="ECO:0000256" key="9">
    <source>
        <dbReference type="SAM" id="MobiDB-lite"/>
    </source>
</evidence>
<feature type="transmembrane region" description="Helical" evidence="10">
    <location>
        <begin position="283"/>
        <end position="303"/>
    </location>
</feature>
<evidence type="ECO:0000256" key="3">
    <source>
        <dbReference type="ARBA" id="ARBA00022692"/>
    </source>
</evidence>
<feature type="compositionally biased region" description="Polar residues" evidence="9">
    <location>
        <begin position="463"/>
        <end position="484"/>
    </location>
</feature>
<keyword evidence="8" id="KW-0112">Calmodulin-binding</keyword>
<feature type="transmembrane region" description="Helical" evidence="10">
    <location>
        <begin position="61"/>
        <end position="79"/>
    </location>
</feature>
<dbReference type="AlphaFoldDB" id="A0A5N5LF03"/>
<evidence type="ECO:0000256" key="1">
    <source>
        <dbReference type="ARBA" id="ARBA00004141"/>
    </source>
</evidence>
<keyword evidence="3 8" id="KW-0812">Transmembrane</keyword>
<feature type="transmembrane region" description="Helical" evidence="10">
    <location>
        <begin position="315"/>
        <end position="333"/>
    </location>
</feature>